<dbReference type="PROSITE" id="PS50005">
    <property type="entry name" value="TPR"/>
    <property type="match status" value="1"/>
</dbReference>
<feature type="chain" id="PRO_5026680934" evidence="2">
    <location>
        <begin position="21"/>
        <end position="299"/>
    </location>
</feature>
<dbReference type="InterPro" id="IPR011990">
    <property type="entry name" value="TPR-like_helical_dom_sf"/>
</dbReference>
<evidence type="ECO:0000256" key="2">
    <source>
        <dbReference type="SAM" id="SignalP"/>
    </source>
</evidence>
<gene>
    <name evidence="3" type="ORF">GCU85_03340</name>
</gene>
<evidence type="ECO:0000256" key="1">
    <source>
        <dbReference type="PROSITE-ProRule" id="PRU00339"/>
    </source>
</evidence>
<name>A0A6N7ESF3_9GAMM</name>
<comment type="caution">
    <text evidence="3">The sequence shown here is derived from an EMBL/GenBank/DDBJ whole genome shotgun (WGS) entry which is preliminary data.</text>
</comment>
<evidence type="ECO:0000313" key="4">
    <source>
        <dbReference type="Proteomes" id="UP000471298"/>
    </source>
</evidence>
<dbReference type="InterPro" id="IPR019734">
    <property type="entry name" value="TPR_rpt"/>
</dbReference>
<dbReference type="RefSeq" id="WP_152809367.1">
    <property type="nucleotide sequence ID" value="NZ_WHNW01000003.1"/>
</dbReference>
<feature type="signal peptide" evidence="2">
    <location>
        <begin position="1"/>
        <end position="20"/>
    </location>
</feature>
<dbReference type="InParanoid" id="A0A6N7ESF3"/>
<feature type="repeat" description="TPR" evidence="1">
    <location>
        <begin position="253"/>
        <end position="286"/>
    </location>
</feature>
<dbReference type="SUPFAM" id="SSF48452">
    <property type="entry name" value="TPR-like"/>
    <property type="match status" value="1"/>
</dbReference>
<dbReference type="Gene3D" id="1.25.40.10">
    <property type="entry name" value="Tetratricopeptide repeat domain"/>
    <property type="match status" value="1"/>
</dbReference>
<accession>A0A6N7ESF3</accession>
<keyword evidence="4" id="KW-1185">Reference proteome</keyword>
<dbReference type="AlphaFoldDB" id="A0A6N7ESF3"/>
<sequence>MNILKGITLTLLFFPGYLLAAECRAIDLQNITDEQFQEKFPSLNKSDYKNAGAALVECQNDSGQKGYLGGYLHGPGYVEQISGKKSLYMVVTPGGGAMTINAATLNIVKMSYEGYEQHDVDGLLTTCEVLIDHPLTINKVTRYETDLAPFSEYLAEKAESKTCQESYEITRSLDEILMPLNPKYDDTDFIPAKSNSYYYSRIGRYTAYLKKYPMSADTVQQYTQMAVWLLSYQLHNEAILVATNVVNFDNSITQAYFVLGRGYEALGDNAKANENYKRFVELAQSQGIDIPADIQQRVN</sequence>
<keyword evidence="2" id="KW-0732">Signal</keyword>
<proteinExistence type="predicted"/>
<protein>
    <submittedName>
        <fullName evidence="3">Uncharacterized protein</fullName>
    </submittedName>
</protein>
<dbReference type="Proteomes" id="UP000471298">
    <property type="component" value="Unassembled WGS sequence"/>
</dbReference>
<organism evidence="3 4">
    <name type="scientific">Ostreibacterium oceani</name>
    <dbReference type="NCBI Taxonomy" id="2654998"/>
    <lineage>
        <taxon>Bacteria</taxon>
        <taxon>Pseudomonadati</taxon>
        <taxon>Pseudomonadota</taxon>
        <taxon>Gammaproteobacteria</taxon>
        <taxon>Cardiobacteriales</taxon>
        <taxon>Ostreibacteriaceae</taxon>
        <taxon>Ostreibacterium</taxon>
    </lineage>
</organism>
<evidence type="ECO:0000313" key="3">
    <source>
        <dbReference type="EMBL" id="MPV85774.1"/>
    </source>
</evidence>
<keyword evidence="1" id="KW-0802">TPR repeat</keyword>
<reference evidence="3 4" key="1">
    <citation type="submission" date="2019-10" db="EMBL/GenBank/DDBJ databases">
        <title>Cardiobacteriales fam. a chemoheterotrophic member of the order Cardiobacteriales, and proposal of Cardiobacteriales fam. nov.</title>
        <authorList>
            <person name="Wang C."/>
        </authorList>
    </citation>
    <scope>NUCLEOTIDE SEQUENCE [LARGE SCALE GENOMIC DNA]</scope>
    <source>
        <strain evidence="3 4">ML27</strain>
    </source>
</reference>
<dbReference type="EMBL" id="WHNW01000003">
    <property type="protein sequence ID" value="MPV85774.1"/>
    <property type="molecule type" value="Genomic_DNA"/>
</dbReference>